<name>A0A0V0GQX8_SOLCH</name>
<sequence>MDQLSGLFVSVGWAHVAWSAVWEVLESCSVSIPVWYLINKHYLIKRNKIVALTETMWIKYITEHMKMLLKIWKTDIPNFLVKKNF</sequence>
<evidence type="ECO:0000256" key="1">
    <source>
        <dbReference type="SAM" id="SignalP"/>
    </source>
</evidence>
<dbReference type="EMBL" id="GEDG01032767">
    <property type="protein sequence ID" value="JAP10639.1"/>
    <property type="molecule type" value="Transcribed_RNA"/>
</dbReference>
<dbReference type="AlphaFoldDB" id="A0A0V0GQX8"/>
<organism evidence="2">
    <name type="scientific">Solanum chacoense</name>
    <name type="common">Chaco potato</name>
    <dbReference type="NCBI Taxonomy" id="4108"/>
    <lineage>
        <taxon>Eukaryota</taxon>
        <taxon>Viridiplantae</taxon>
        <taxon>Streptophyta</taxon>
        <taxon>Embryophyta</taxon>
        <taxon>Tracheophyta</taxon>
        <taxon>Spermatophyta</taxon>
        <taxon>Magnoliopsida</taxon>
        <taxon>eudicotyledons</taxon>
        <taxon>Gunneridae</taxon>
        <taxon>Pentapetalae</taxon>
        <taxon>asterids</taxon>
        <taxon>lamiids</taxon>
        <taxon>Solanales</taxon>
        <taxon>Solanaceae</taxon>
        <taxon>Solanoideae</taxon>
        <taxon>Solaneae</taxon>
        <taxon>Solanum</taxon>
    </lineage>
</organism>
<proteinExistence type="predicted"/>
<feature type="signal peptide" evidence="1">
    <location>
        <begin position="1"/>
        <end position="19"/>
    </location>
</feature>
<keyword evidence="1" id="KW-0732">Signal</keyword>
<protein>
    <submittedName>
        <fullName evidence="2">Putative ovule protein</fullName>
    </submittedName>
</protein>
<reference evidence="2" key="1">
    <citation type="submission" date="2015-12" db="EMBL/GenBank/DDBJ databases">
        <title>Gene expression during late stages of embryo sac development: a critical building block for successful pollen-pistil interactions.</title>
        <authorList>
            <person name="Liu Y."/>
            <person name="Joly V."/>
            <person name="Sabar M."/>
            <person name="Matton D.P."/>
        </authorList>
    </citation>
    <scope>NUCLEOTIDE SEQUENCE</scope>
</reference>
<evidence type="ECO:0000313" key="2">
    <source>
        <dbReference type="EMBL" id="JAP10639.1"/>
    </source>
</evidence>
<accession>A0A0V0GQX8</accession>
<feature type="chain" id="PRO_5006865428" evidence="1">
    <location>
        <begin position="20"/>
        <end position="85"/>
    </location>
</feature>